<gene>
    <name evidence="9" type="ORF">G3I70_18510</name>
</gene>
<dbReference type="CDD" id="cd07731">
    <property type="entry name" value="ComA-like_MBL-fold"/>
    <property type="match status" value="1"/>
</dbReference>
<feature type="transmembrane region" description="Helical" evidence="7">
    <location>
        <begin position="548"/>
        <end position="565"/>
    </location>
</feature>
<feature type="region of interest" description="Disordered" evidence="6">
    <location>
        <begin position="151"/>
        <end position="170"/>
    </location>
</feature>
<dbReference type="NCBIfam" id="TIGR00360">
    <property type="entry name" value="ComEC_N-term"/>
    <property type="match status" value="1"/>
</dbReference>
<keyword evidence="4 7" id="KW-1133">Transmembrane helix</keyword>
<feature type="transmembrane region" description="Helical" evidence="7">
    <location>
        <begin position="577"/>
        <end position="598"/>
    </location>
</feature>
<comment type="subcellular location">
    <subcellularLocation>
        <location evidence="1">Cell membrane</location>
        <topology evidence="1">Multi-pass membrane protein</topology>
    </subcellularLocation>
</comment>
<dbReference type="InterPro" id="IPR036866">
    <property type="entry name" value="RibonucZ/Hydroxyglut_hydro"/>
</dbReference>
<dbReference type="GO" id="GO:0016787">
    <property type="term" value="F:hydrolase activity"/>
    <property type="evidence" value="ECO:0007669"/>
    <property type="project" value="UniProtKB-KW"/>
</dbReference>
<feature type="transmembrane region" description="Helical" evidence="7">
    <location>
        <begin position="454"/>
        <end position="473"/>
    </location>
</feature>
<keyword evidence="9" id="KW-0378">Hydrolase</keyword>
<proteinExistence type="predicted"/>
<feature type="transmembrane region" description="Helical" evidence="7">
    <location>
        <begin position="485"/>
        <end position="507"/>
    </location>
</feature>
<feature type="domain" description="Metallo-beta-lactamase" evidence="8">
    <location>
        <begin position="642"/>
        <end position="822"/>
    </location>
</feature>
<evidence type="ECO:0000256" key="7">
    <source>
        <dbReference type="SAM" id="Phobius"/>
    </source>
</evidence>
<feature type="transmembrane region" description="Helical" evidence="7">
    <location>
        <begin position="360"/>
        <end position="381"/>
    </location>
</feature>
<reference evidence="9 10" key="1">
    <citation type="submission" date="2020-01" db="EMBL/GenBank/DDBJ databases">
        <title>Insect and environment-associated Actinomycetes.</title>
        <authorList>
            <person name="Currrie C."/>
            <person name="Chevrette M."/>
            <person name="Carlson C."/>
            <person name="Stubbendieck R."/>
            <person name="Wendt-Pienkowski E."/>
        </authorList>
    </citation>
    <scope>NUCLEOTIDE SEQUENCE [LARGE SCALE GENOMIC DNA]</scope>
    <source>
        <strain evidence="9 10">SID10258</strain>
    </source>
</reference>
<sequence>MGGTAGPRAALPARGGSSEIDGSPAPHVLPDPRGRPEKPNDVASRHGTAPVRGGLDARNGATPSSSWKTTLHHHDKADQGAPRGLEGQRAGRGEAVTPAVLARLGRSSARGAGANSGAQHHLGPAVTGRRVGRGGAALHAVLAWLGRSGIPSSRGRSADSGGRRRRGCGGSAVAGRRVVVGVVLACAAASACGVALRVTAVGGGPVHDLARGGRFATAEAVVTGDPQAKPGHARRVITIRARAEAVRRVKVRVPVLLIAGDPRWLRLVPSQRVRLRGRFAPPKGGGLMSAVVIVRGPPVILGPPSAPQRAAEHVRARLRAAVDRLPPDRRGVLPGMVVGDTSRLDPALAEDFRTAGLTHLLVVSGANLAIVVGAVLGLCRLAGLGRRRAPPVAVLAVLAFVVVARPEPSVLRAAVMGMIGLLALLTGRERQGLPALAAAVLLLVLIDPELARSYGFALSVLATAGLLVLAPPWRERLGRRLPGPIADALAVTAAAEVAVAPVLVMLSGEVGVVSVFANLLAAPAVAPATLLGALGAVTALISLPLARLVVWPAGLAVGWIIWVARTAAALPYATLPWTSGTLGAATLLAAGAVAVLILRSRRVRLIAAAAMTGVLIAVIALRVMAPGWPPPGWQMVACDVGQGDALVLAAGPGRAVVVDTGPEPGPVDHCLRRLHVTDVPLLILTHPHADHINGTSGVRHHRTVHEVLMTPLTSGREARYTSGLQSLRAEPGQQWRVGDLTLTILAPLSAAPALSPRDDGTTINNASVVLVARKPGFSALLAGDIETEAQRALEATVPHVQVLKVPHHGSPSQDPRFLAAAHASISLISVGEDNDYGHPSPATVTLLRRLHTQVHRTDKEGDIAIVRTTAGIAAVPRN</sequence>
<dbReference type="InterPro" id="IPR052159">
    <property type="entry name" value="Competence_DNA_uptake"/>
</dbReference>
<keyword evidence="5 7" id="KW-0472">Membrane</keyword>
<dbReference type="Pfam" id="PF03772">
    <property type="entry name" value="Competence"/>
    <property type="match status" value="1"/>
</dbReference>
<evidence type="ECO:0000256" key="2">
    <source>
        <dbReference type="ARBA" id="ARBA00022475"/>
    </source>
</evidence>
<evidence type="ECO:0000313" key="9">
    <source>
        <dbReference type="EMBL" id="NEA24468.1"/>
    </source>
</evidence>
<comment type="caution">
    <text evidence="9">The sequence shown here is derived from an EMBL/GenBank/DDBJ whole genome shotgun (WGS) entry which is preliminary data.</text>
</comment>
<feature type="transmembrane region" description="Helical" evidence="7">
    <location>
        <begin position="519"/>
        <end position="541"/>
    </location>
</feature>
<feature type="region of interest" description="Disordered" evidence="6">
    <location>
        <begin position="109"/>
        <end position="130"/>
    </location>
</feature>
<dbReference type="AlphaFoldDB" id="A0A6L9QH92"/>
<protein>
    <submittedName>
        <fullName evidence="9">MBL fold metallo-hydrolase</fullName>
    </submittedName>
</protein>
<feature type="region of interest" description="Disordered" evidence="6">
    <location>
        <begin position="1"/>
        <end position="96"/>
    </location>
</feature>
<dbReference type="InterPro" id="IPR035681">
    <property type="entry name" value="ComA-like_MBL"/>
</dbReference>
<feature type="compositionally biased region" description="Low complexity" evidence="6">
    <location>
        <begin position="151"/>
        <end position="160"/>
    </location>
</feature>
<evidence type="ECO:0000256" key="3">
    <source>
        <dbReference type="ARBA" id="ARBA00022692"/>
    </source>
</evidence>
<feature type="compositionally biased region" description="Low complexity" evidence="6">
    <location>
        <begin position="1"/>
        <end position="16"/>
    </location>
</feature>
<dbReference type="InterPro" id="IPR004477">
    <property type="entry name" value="ComEC_N"/>
</dbReference>
<name>A0A6L9QH92_9ACTN</name>
<dbReference type="Gene3D" id="3.60.15.10">
    <property type="entry name" value="Ribonuclease Z/Hydroxyacylglutathione hydrolase-like"/>
    <property type="match status" value="1"/>
</dbReference>
<evidence type="ECO:0000256" key="4">
    <source>
        <dbReference type="ARBA" id="ARBA00022989"/>
    </source>
</evidence>
<feature type="transmembrane region" description="Helical" evidence="7">
    <location>
        <begin position="605"/>
        <end position="625"/>
    </location>
</feature>
<dbReference type="EMBL" id="JAAGLI010000472">
    <property type="protein sequence ID" value="NEA24468.1"/>
    <property type="molecule type" value="Genomic_DNA"/>
</dbReference>
<dbReference type="SMART" id="SM00849">
    <property type="entry name" value="Lactamase_B"/>
    <property type="match status" value="1"/>
</dbReference>
<evidence type="ECO:0000256" key="6">
    <source>
        <dbReference type="SAM" id="MobiDB-lite"/>
    </source>
</evidence>
<dbReference type="SUPFAM" id="SSF56281">
    <property type="entry name" value="Metallo-hydrolase/oxidoreductase"/>
    <property type="match status" value="1"/>
</dbReference>
<organism evidence="9 10">
    <name type="scientific">Actinomadura bangladeshensis</name>
    <dbReference type="NCBI Taxonomy" id="453573"/>
    <lineage>
        <taxon>Bacteria</taxon>
        <taxon>Bacillati</taxon>
        <taxon>Actinomycetota</taxon>
        <taxon>Actinomycetes</taxon>
        <taxon>Streptosporangiales</taxon>
        <taxon>Thermomonosporaceae</taxon>
        <taxon>Actinomadura</taxon>
    </lineage>
</organism>
<feature type="transmembrane region" description="Helical" evidence="7">
    <location>
        <begin position="388"/>
        <end position="404"/>
    </location>
</feature>
<dbReference type="InterPro" id="IPR001279">
    <property type="entry name" value="Metallo-B-lactamas"/>
</dbReference>
<accession>A0A6L9QH92</accession>
<evidence type="ECO:0000313" key="10">
    <source>
        <dbReference type="Proteomes" id="UP000475532"/>
    </source>
</evidence>
<evidence type="ECO:0000256" key="5">
    <source>
        <dbReference type="ARBA" id="ARBA00023136"/>
    </source>
</evidence>
<feature type="compositionally biased region" description="Basic and acidic residues" evidence="6">
    <location>
        <begin position="30"/>
        <end position="44"/>
    </location>
</feature>
<keyword evidence="3 7" id="KW-0812">Transmembrane</keyword>
<feature type="compositionally biased region" description="Low complexity" evidence="6">
    <location>
        <begin position="109"/>
        <end position="129"/>
    </location>
</feature>
<dbReference type="Pfam" id="PF00753">
    <property type="entry name" value="Lactamase_B"/>
    <property type="match status" value="1"/>
</dbReference>
<evidence type="ECO:0000259" key="8">
    <source>
        <dbReference type="SMART" id="SM00849"/>
    </source>
</evidence>
<dbReference type="PANTHER" id="PTHR30619:SF1">
    <property type="entry name" value="RECOMBINATION PROTEIN 2"/>
    <property type="match status" value="1"/>
</dbReference>
<dbReference type="PANTHER" id="PTHR30619">
    <property type="entry name" value="DNA INTERNALIZATION/COMPETENCE PROTEIN COMEC/REC2"/>
    <property type="match status" value="1"/>
</dbReference>
<evidence type="ECO:0000256" key="1">
    <source>
        <dbReference type="ARBA" id="ARBA00004651"/>
    </source>
</evidence>
<dbReference type="GO" id="GO:0005886">
    <property type="term" value="C:plasma membrane"/>
    <property type="evidence" value="ECO:0007669"/>
    <property type="project" value="UniProtKB-SubCell"/>
</dbReference>
<keyword evidence="2" id="KW-1003">Cell membrane</keyword>
<dbReference type="Proteomes" id="UP000475532">
    <property type="component" value="Unassembled WGS sequence"/>
</dbReference>